<dbReference type="GO" id="GO:0055085">
    <property type="term" value="P:transmembrane transport"/>
    <property type="evidence" value="ECO:0007669"/>
    <property type="project" value="InterPro"/>
</dbReference>
<dbReference type="PANTHER" id="PTHR33376:SF7">
    <property type="entry name" value="C4-DICARBOXYLATE-BINDING PROTEIN DCTB"/>
    <property type="match status" value="1"/>
</dbReference>
<dbReference type="AlphaFoldDB" id="A0A520RWD2"/>
<comment type="similarity">
    <text evidence="1">Belongs to the bacterial solute-binding protein 7 family.</text>
</comment>
<dbReference type="InterPro" id="IPR018389">
    <property type="entry name" value="DctP_fam"/>
</dbReference>
<accession>A0A520RWD2</accession>
<dbReference type="NCBIfam" id="NF037995">
    <property type="entry name" value="TRAP_S1"/>
    <property type="match status" value="1"/>
</dbReference>
<evidence type="ECO:0000256" key="3">
    <source>
        <dbReference type="ARBA" id="ARBA00022729"/>
    </source>
</evidence>
<dbReference type="EMBL" id="SHAG01000077">
    <property type="protein sequence ID" value="RZO74498.1"/>
    <property type="molecule type" value="Genomic_DNA"/>
</dbReference>
<evidence type="ECO:0000256" key="1">
    <source>
        <dbReference type="ARBA" id="ARBA00009023"/>
    </source>
</evidence>
<comment type="caution">
    <text evidence="4">The sequence shown here is derived from an EMBL/GenBank/DDBJ whole genome shotgun (WGS) entry which is preliminary data.</text>
</comment>
<organism evidence="4 5">
    <name type="scientific">OM182 bacterium</name>
    <dbReference type="NCBI Taxonomy" id="2510334"/>
    <lineage>
        <taxon>Bacteria</taxon>
        <taxon>Pseudomonadati</taxon>
        <taxon>Pseudomonadota</taxon>
        <taxon>Gammaproteobacteria</taxon>
        <taxon>OMG group</taxon>
        <taxon>OM182 clade</taxon>
    </lineage>
</organism>
<evidence type="ECO:0000256" key="2">
    <source>
        <dbReference type="ARBA" id="ARBA00022448"/>
    </source>
</evidence>
<name>A0A520RWD2_9GAMM</name>
<sequence>MNTSDIRNRLVIILTFGLLLVSAPLHAKTFKLATISPEFLGWMQQLKLATREIEIATESRVKFRIYPGGSMGDDETVLRKMRIGQLQGGVVAAGALTRFFPDLQVYNLPLTFKSHNEVDYIRDRMDSQIIEGLRDSGIVSFHLTETGFAYLMSRKPVRSVEDIKTLKAWIPEGDPIAAELIKSFGISPIPLTIPDVLPGLQTGIIDAVAVPPVVALALQWHNHIDYMLDLPLIYVYSMLALDSKSLREISTSDLDLVKVYLDKVFMRIDEDNRHDNKKAIEALTAQGVILTKPREEDLPEWESVAEKSIKDLVQSGEISADIVSIFNENLRSYRQLDRQNKAIRN</sequence>
<reference evidence="4 5" key="1">
    <citation type="submission" date="2019-02" db="EMBL/GenBank/DDBJ databases">
        <title>Prokaryotic population dynamics and viral predation in marine succession experiment using metagenomics: the confinement effect.</title>
        <authorList>
            <person name="Haro-Moreno J.M."/>
            <person name="Rodriguez-Valera F."/>
            <person name="Lopez-Perez M."/>
        </authorList>
    </citation>
    <scope>NUCLEOTIDE SEQUENCE [LARGE SCALE GENOMIC DNA]</scope>
    <source>
        <strain evidence="4">MED-G157</strain>
    </source>
</reference>
<dbReference type="InterPro" id="IPR038404">
    <property type="entry name" value="TRAP_DctP_sf"/>
</dbReference>
<evidence type="ECO:0000313" key="5">
    <source>
        <dbReference type="Proteomes" id="UP000316199"/>
    </source>
</evidence>
<dbReference type="Pfam" id="PF03480">
    <property type="entry name" value="DctP"/>
    <property type="match status" value="1"/>
</dbReference>
<evidence type="ECO:0000313" key="4">
    <source>
        <dbReference type="EMBL" id="RZO74498.1"/>
    </source>
</evidence>
<keyword evidence="3" id="KW-0732">Signal</keyword>
<proteinExistence type="inferred from homology"/>
<keyword evidence="2" id="KW-0813">Transport</keyword>
<protein>
    <submittedName>
        <fullName evidence="4">C4-dicarboxylate ABC transporter</fullName>
    </submittedName>
</protein>
<dbReference type="CDD" id="cd13670">
    <property type="entry name" value="PBP2_TRAP_Tp0957_like"/>
    <property type="match status" value="1"/>
</dbReference>
<dbReference type="PANTHER" id="PTHR33376">
    <property type="match status" value="1"/>
</dbReference>
<gene>
    <name evidence="4" type="ORF">EVA68_08910</name>
</gene>
<dbReference type="Gene3D" id="3.40.190.170">
    <property type="entry name" value="Bacterial extracellular solute-binding protein, family 7"/>
    <property type="match status" value="1"/>
</dbReference>
<dbReference type="Proteomes" id="UP000316199">
    <property type="component" value="Unassembled WGS sequence"/>
</dbReference>